<evidence type="ECO:0000256" key="5">
    <source>
        <dbReference type="SAM" id="MobiDB-lite"/>
    </source>
</evidence>
<keyword evidence="2" id="KW-0547">Nucleotide-binding</keyword>
<dbReference type="HAMAP" id="MF_00235">
    <property type="entry name" value="Adenylate_kinase_Adk"/>
    <property type="match status" value="1"/>
</dbReference>
<dbReference type="PRINTS" id="PR00094">
    <property type="entry name" value="ADENYLTKNASE"/>
</dbReference>
<dbReference type="SUPFAM" id="SSF52540">
    <property type="entry name" value="P-loop containing nucleoside triphosphate hydrolases"/>
    <property type="match status" value="2"/>
</dbReference>
<sequence length="571" mass="64292">MGICLDTDRHTESLEDDDQSWFQNSPSNSNRGHTSSYGQFPMLNGTNVHFETPKVPVVFVLGGPGSGKVTHCDNLAQDEHRIVHINMTDLLQQYTIGNDMQDFCQLSSITVTEVLMLEMKMAPNSKGYLVSGYPRNMRDVVEYSDKIQKLTGVVLIAWREKVLERQINYGAKLGQIVMSLARMELKNFFKNVIPVAEYFDHSDFLVTINGERQPDEVYEEFKTVILKMFHKEECQPVRSSYTSTEMPTAVVTDSANLQRPKTHVVRVASPSHNSLTSPLQNWPKIIWIIGGPGSNKAILCDQAASVTGWVHISLGRLLRSTADVPSTKHSQDVKKIKECIVAGELVPLEIILKIVESYIAANANALGILLDGYPRNMQQAIEFEEKFGQKPTLILLDCSKLQLGRGRLDDSVTAFRRRLEIFRQFSLPMLRSLDSVGRLTIVDGDTDASAVREDFLSVIQQHVEYLSEMETNQTNANDTALNSKTDQMNNNGNIPNIHRNHITQLNSSKNRNLIHINEERLFKLPNDVDNAKKLINGLISTAKVKAVTDENESVNRQTQENHNSYGEINHM</sequence>
<dbReference type="Gene3D" id="3.40.50.300">
    <property type="entry name" value="P-loop containing nucleotide triphosphate hydrolases"/>
    <property type="match status" value="2"/>
</dbReference>
<dbReference type="CDD" id="cd01428">
    <property type="entry name" value="ADK"/>
    <property type="match status" value="2"/>
</dbReference>
<organism evidence="6 7">
    <name type="scientific">Agrilus planipennis</name>
    <name type="common">Emerald ash borer</name>
    <name type="synonym">Agrilus marcopoli</name>
    <dbReference type="NCBI Taxonomy" id="224129"/>
    <lineage>
        <taxon>Eukaryota</taxon>
        <taxon>Metazoa</taxon>
        <taxon>Ecdysozoa</taxon>
        <taxon>Arthropoda</taxon>
        <taxon>Hexapoda</taxon>
        <taxon>Insecta</taxon>
        <taxon>Pterygota</taxon>
        <taxon>Neoptera</taxon>
        <taxon>Endopterygota</taxon>
        <taxon>Coleoptera</taxon>
        <taxon>Polyphaga</taxon>
        <taxon>Elateriformia</taxon>
        <taxon>Buprestoidea</taxon>
        <taxon>Buprestidae</taxon>
        <taxon>Agrilinae</taxon>
        <taxon>Agrilus</taxon>
    </lineage>
</organism>
<dbReference type="PROSITE" id="PS00113">
    <property type="entry name" value="ADENYLATE_KINASE"/>
    <property type="match status" value="1"/>
</dbReference>
<protein>
    <submittedName>
        <fullName evidence="7">Adenylate kinase isoenzyme 5 isoform X1</fullName>
    </submittedName>
</protein>
<accession>A0A1W4XJ69</accession>
<dbReference type="GO" id="GO:0019205">
    <property type="term" value="F:nucleobase-containing compound kinase activity"/>
    <property type="evidence" value="ECO:0007669"/>
    <property type="project" value="InterPro"/>
</dbReference>
<comment type="similarity">
    <text evidence="4">Belongs to the adenylate kinase family.</text>
</comment>
<dbReference type="AlphaFoldDB" id="A0A1W4XJ69"/>
<evidence type="ECO:0000256" key="2">
    <source>
        <dbReference type="ARBA" id="ARBA00022741"/>
    </source>
</evidence>
<evidence type="ECO:0000313" key="6">
    <source>
        <dbReference type="Proteomes" id="UP000192223"/>
    </source>
</evidence>
<dbReference type="GO" id="GO:0005524">
    <property type="term" value="F:ATP binding"/>
    <property type="evidence" value="ECO:0007669"/>
    <property type="project" value="InterPro"/>
</dbReference>
<dbReference type="GO" id="GO:0006139">
    <property type="term" value="P:nucleobase-containing compound metabolic process"/>
    <property type="evidence" value="ECO:0007669"/>
    <property type="project" value="InterPro"/>
</dbReference>
<dbReference type="RefSeq" id="XP_018336161.1">
    <property type="nucleotide sequence ID" value="XM_018480659.1"/>
</dbReference>
<dbReference type="InterPro" id="IPR000850">
    <property type="entry name" value="Adenylat/UMP-CMP_kin"/>
</dbReference>
<proteinExistence type="inferred from homology"/>
<dbReference type="InterPro" id="IPR033690">
    <property type="entry name" value="Adenylat_kinase_CS"/>
</dbReference>
<evidence type="ECO:0000256" key="4">
    <source>
        <dbReference type="RuleBase" id="RU003330"/>
    </source>
</evidence>
<feature type="compositionally biased region" description="Polar residues" evidence="5">
    <location>
        <begin position="20"/>
        <end position="38"/>
    </location>
</feature>
<feature type="compositionally biased region" description="Basic and acidic residues" evidence="5">
    <location>
        <begin position="1"/>
        <end position="13"/>
    </location>
</feature>
<dbReference type="OrthoDB" id="6436361at2759"/>
<keyword evidence="3 4" id="KW-0418">Kinase</keyword>
<gene>
    <name evidence="7" type="primary">LOC108744752</name>
</gene>
<keyword evidence="1 4" id="KW-0808">Transferase</keyword>
<dbReference type="Pfam" id="PF00406">
    <property type="entry name" value="ADK"/>
    <property type="match status" value="2"/>
</dbReference>
<feature type="region of interest" description="Disordered" evidence="5">
    <location>
        <begin position="550"/>
        <end position="571"/>
    </location>
</feature>
<dbReference type="InParanoid" id="A0A1W4XJ69"/>
<dbReference type="InterPro" id="IPR027417">
    <property type="entry name" value="P-loop_NTPase"/>
</dbReference>
<feature type="region of interest" description="Disordered" evidence="5">
    <location>
        <begin position="1"/>
        <end position="38"/>
    </location>
</feature>
<feature type="compositionally biased region" description="Polar residues" evidence="5">
    <location>
        <begin position="554"/>
        <end position="571"/>
    </location>
</feature>
<keyword evidence="6" id="KW-1185">Reference proteome</keyword>
<evidence type="ECO:0000313" key="7">
    <source>
        <dbReference type="RefSeq" id="XP_018336161.1"/>
    </source>
</evidence>
<reference evidence="7" key="1">
    <citation type="submission" date="2025-08" db="UniProtKB">
        <authorList>
            <consortium name="RefSeq"/>
        </authorList>
    </citation>
    <scope>IDENTIFICATION</scope>
    <source>
        <tissue evidence="7">Entire body</tissue>
    </source>
</reference>
<name>A0A1W4XJ69_AGRPL</name>
<evidence type="ECO:0000256" key="1">
    <source>
        <dbReference type="ARBA" id="ARBA00022679"/>
    </source>
</evidence>
<dbReference type="GeneID" id="108744752"/>
<dbReference type="KEGG" id="apln:108744752"/>
<dbReference type="PANTHER" id="PTHR23359">
    <property type="entry name" value="NUCLEOTIDE KINASE"/>
    <property type="match status" value="1"/>
</dbReference>
<evidence type="ECO:0000256" key="3">
    <source>
        <dbReference type="ARBA" id="ARBA00022777"/>
    </source>
</evidence>
<dbReference type="STRING" id="224129.A0A1W4XJ69"/>
<dbReference type="FunCoup" id="A0A1W4XJ69">
    <property type="interactions" value="38"/>
</dbReference>
<dbReference type="Proteomes" id="UP000192223">
    <property type="component" value="Unplaced"/>
</dbReference>